<dbReference type="OrthoDB" id="426852at2759"/>
<evidence type="ECO:0000313" key="1">
    <source>
        <dbReference type="EMBL" id="CEL93239.1"/>
    </source>
</evidence>
<dbReference type="VEuPathDB" id="CryptoDB:Vbra_7003"/>
<dbReference type="EMBL" id="CDMY01000149">
    <property type="protein sequence ID" value="CEL93239.1"/>
    <property type="molecule type" value="Genomic_DNA"/>
</dbReference>
<reference evidence="1 2" key="1">
    <citation type="submission" date="2014-11" db="EMBL/GenBank/DDBJ databases">
        <authorList>
            <person name="Zhu J."/>
            <person name="Qi W."/>
            <person name="Song R."/>
        </authorList>
    </citation>
    <scope>NUCLEOTIDE SEQUENCE [LARGE SCALE GENOMIC DNA]</scope>
</reference>
<keyword evidence="2" id="KW-1185">Reference proteome</keyword>
<protein>
    <submittedName>
        <fullName evidence="1">Uncharacterized protein</fullName>
    </submittedName>
</protein>
<dbReference type="PhylomeDB" id="A0A0G4ECH5"/>
<evidence type="ECO:0000313" key="2">
    <source>
        <dbReference type="Proteomes" id="UP000041254"/>
    </source>
</evidence>
<organism evidence="1 2">
    <name type="scientific">Vitrella brassicaformis (strain CCMP3155)</name>
    <dbReference type="NCBI Taxonomy" id="1169540"/>
    <lineage>
        <taxon>Eukaryota</taxon>
        <taxon>Sar</taxon>
        <taxon>Alveolata</taxon>
        <taxon>Colpodellida</taxon>
        <taxon>Vitrellaceae</taxon>
        <taxon>Vitrella</taxon>
    </lineage>
</organism>
<accession>A0A0G4ECH5</accession>
<dbReference type="AlphaFoldDB" id="A0A0G4ECH5"/>
<dbReference type="Proteomes" id="UP000041254">
    <property type="component" value="Unassembled WGS sequence"/>
</dbReference>
<dbReference type="InParanoid" id="A0A0G4ECH5"/>
<sequence>MLADVDVFDSKCVWPPCYLGEACNKASDSKGVKTTLGMEFASGIGEVDALLKQLLGDTSGKQWEGVSAAAVLLRLLDSHIALTYLHGPPLQLPENSERLVPDPVVTGCAFGSFVRVPSKSNLKELLLWWLNERQPETREGQRFLSYLVKPTNTQFEGWDFFVFITMDGRLRDVWGYQCKQDNTKPTTATTSTIKKSLKNVKGDEQLKALGIAGARVWLQGVWPSDG</sequence>
<proteinExistence type="predicted"/>
<name>A0A0G4ECH5_VITBC</name>
<gene>
    <name evidence="1" type="ORF">Vbra_7003</name>
</gene>